<dbReference type="EMBL" id="NAJO01000057">
    <property type="protein sequence ID" value="OQN97130.1"/>
    <property type="molecule type" value="Genomic_DNA"/>
</dbReference>
<name>A0A1V8SDW6_9PEZI</name>
<proteinExistence type="predicted"/>
<comment type="caution">
    <text evidence="1">The sequence shown here is derived from an EMBL/GenBank/DDBJ whole genome shotgun (WGS) entry which is preliminary data.</text>
</comment>
<dbReference type="Proteomes" id="UP000192596">
    <property type="component" value="Unassembled WGS sequence"/>
</dbReference>
<gene>
    <name evidence="1" type="ORF">B0A48_17227</name>
</gene>
<evidence type="ECO:0000313" key="1">
    <source>
        <dbReference type="EMBL" id="OQN97130.1"/>
    </source>
</evidence>
<dbReference type="AlphaFoldDB" id="A0A1V8SDW6"/>
<evidence type="ECO:0000313" key="2">
    <source>
        <dbReference type="Proteomes" id="UP000192596"/>
    </source>
</evidence>
<reference evidence="2" key="1">
    <citation type="submission" date="2017-03" db="EMBL/GenBank/DDBJ databases">
        <title>Genomes of endolithic fungi from Antarctica.</title>
        <authorList>
            <person name="Coleine C."/>
            <person name="Masonjones S."/>
            <person name="Stajich J.E."/>
        </authorList>
    </citation>
    <scope>NUCLEOTIDE SEQUENCE [LARGE SCALE GENOMIC DNA]</scope>
    <source>
        <strain evidence="2">CCFEE 5527</strain>
    </source>
</reference>
<organism evidence="1 2">
    <name type="scientific">Cryoendolithus antarcticus</name>
    <dbReference type="NCBI Taxonomy" id="1507870"/>
    <lineage>
        <taxon>Eukaryota</taxon>
        <taxon>Fungi</taxon>
        <taxon>Dikarya</taxon>
        <taxon>Ascomycota</taxon>
        <taxon>Pezizomycotina</taxon>
        <taxon>Dothideomycetes</taxon>
        <taxon>Dothideomycetidae</taxon>
        <taxon>Cladosporiales</taxon>
        <taxon>Cladosporiaceae</taxon>
        <taxon>Cryoendolithus</taxon>
    </lineage>
</organism>
<sequence>MPDHDQVTPLSDAALAQHEVQQSLTTSDLKYVETVVRTEAARLVAIAMATKPQLDLTSVAQIEHLYRPVPTSNMLPTERFMVLNSVDDPFPMDARFAMKQASLVEGSLQTVQVRAQAALVLAASASSTESSVLGQAEAGSW</sequence>
<keyword evidence="2" id="KW-1185">Reference proteome</keyword>
<protein>
    <submittedName>
        <fullName evidence="1">Uncharacterized protein</fullName>
    </submittedName>
</protein>
<dbReference type="InParanoid" id="A0A1V8SDW6"/>
<accession>A0A1V8SDW6</accession>